<protein>
    <submittedName>
        <fullName evidence="1">Acylamide amidohydrolase</fullName>
        <ecNumber evidence="1">3.5.1.4</ecNumber>
    </submittedName>
</protein>
<name>A0ABC9VIJ0_9BACL</name>
<dbReference type="EMBL" id="AOTZ01000002">
    <property type="protein sequence ID" value="EZP78574.1"/>
    <property type="molecule type" value="Genomic_DNA"/>
</dbReference>
<dbReference type="Proteomes" id="UP000023566">
    <property type="component" value="Chromosome"/>
</dbReference>
<accession>A0ABC9VIJ0</accession>
<reference evidence="1 2" key="1">
    <citation type="journal article" date="2014" name="Appl. Microbiol. Biotechnol.">
        <title>Transformable facultative thermophile Geobacillus stearothermophilus NUB3621 as a host strain for metabolic engineering.</title>
        <authorList>
            <person name="Blanchard K."/>
            <person name="Robic S."/>
            <person name="Matsumura I."/>
        </authorList>
    </citation>
    <scope>NUCLEOTIDE SEQUENCE [LARGE SCALE GENOMIC DNA]</scope>
    <source>
        <strain evidence="1 2">NUB3621</strain>
    </source>
</reference>
<organism evidence="1 2">
    <name type="scientific">Parageobacillus genomosp. 1</name>
    <dbReference type="NCBI Taxonomy" id="1295642"/>
    <lineage>
        <taxon>Bacteria</taxon>
        <taxon>Bacillati</taxon>
        <taxon>Bacillota</taxon>
        <taxon>Bacilli</taxon>
        <taxon>Bacillales</taxon>
        <taxon>Anoxybacillaceae</taxon>
        <taxon>Parageobacillus</taxon>
    </lineage>
</organism>
<sequence length="58" mass="6507">MRHRDISSNNGTVWVTVVNYKMPCLHPRKEVIENAKNIANMIIGMKQGLPGIDLGICE</sequence>
<evidence type="ECO:0000313" key="1">
    <source>
        <dbReference type="EMBL" id="EZP78574.1"/>
    </source>
</evidence>
<dbReference type="InterPro" id="IPR036526">
    <property type="entry name" value="C-N_Hydrolase_sf"/>
</dbReference>
<proteinExistence type="predicted"/>
<comment type="caution">
    <text evidence="1">The sequence shown here is derived from an EMBL/GenBank/DDBJ whole genome shotgun (WGS) entry which is preliminary data.</text>
</comment>
<gene>
    <name evidence="1" type="primary">amiE</name>
    <name evidence="1" type="ORF">H839_01861</name>
</gene>
<dbReference type="EC" id="3.5.1.4" evidence="1"/>
<keyword evidence="1" id="KW-0378">Hydrolase</keyword>
<dbReference type="Gene3D" id="3.60.110.10">
    <property type="entry name" value="Carbon-nitrogen hydrolase"/>
    <property type="match status" value="1"/>
</dbReference>
<dbReference type="AlphaFoldDB" id="A0ABC9VIJ0"/>
<keyword evidence="2" id="KW-1185">Reference proteome</keyword>
<dbReference type="GO" id="GO:0004040">
    <property type="term" value="F:amidase activity"/>
    <property type="evidence" value="ECO:0007669"/>
    <property type="project" value="UniProtKB-EC"/>
</dbReference>
<dbReference type="RefSeq" id="WP_221927914.1">
    <property type="nucleotide sequence ID" value="NZ_CM002692.1"/>
</dbReference>
<evidence type="ECO:0000313" key="2">
    <source>
        <dbReference type="Proteomes" id="UP000023566"/>
    </source>
</evidence>